<evidence type="ECO:0000313" key="1">
    <source>
        <dbReference type="EMBL" id="SVA88403.1"/>
    </source>
</evidence>
<proteinExistence type="predicted"/>
<gene>
    <name evidence="1" type="ORF">METZ01_LOCUS141257</name>
</gene>
<organism evidence="1">
    <name type="scientific">marine metagenome</name>
    <dbReference type="NCBI Taxonomy" id="408172"/>
    <lineage>
        <taxon>unclassified sequences</taxon>
        <taxon>metagenomes</taxon>
        <taxon>ecological metagenomes</taxon>
    </lineage>
</organism>
<accession>A0A381ZI32</accession>
<sequence>MKHSNTILIGDTALNIKNNVNINYVLSQA</sequence>
<protein>
    <submittedName>
        <fullName evidence="1">Uncharacterized protein</fullName>
    </submittedName>
</protein>
<name>A0A381ZI32_9ZZZZ</name>
<reference evidence="1" key="1">
    <citation type="submission" date="2018-05" db="EMBL/GenBank/DDBJ databases">
        <authorList>
            <person name="Lanie J.A."/>
            <person name="Ng W.-L."/>
            <person name="Kazmierczak K.M."/>
            <person name="Andrzejewski T.M."/>
            <person name="Davidsen T.M."/>
            <person name="Wayne K.J."/>
            <person name="Tettelin H."/>
            <person name="Glass J.I."/>
            <person name="Rusch D."/>
            <person name="Podicherti R."/>
            <person name="Tsui H.-C.T."/>
            <person name="Winkler M.E."/>
        </authorList>
    </citation>
    <scope>NUCLEOTIDE SEQUENCE</scope>
</reference>
<dbReference type="EMBL" id="UINC01021251">
    <property type="protein sequence ID" value="SVA88403.1"/>
    <property type="molecule type" value="Genomic_DNA"/>
</dbReference>
<dbReference type="AlphaFoldDB" id="A0A381ZI32"/>